<feature type="region of interest" description="Disordered" evidence="1">
    <location>
        <begin position="47"/>
        <end position="76"/>
    </location>
</feature>
<comment type="caution">
    <text evidence="2">The sequence shown here is derived from an EMBL/GenBank/DDBJ whole genome shotgun (WGS) entry which is preliminary data.</text>
</comment>
<feature type="compositionally biased region" description="Polar residues" evidence="1">
    <location>
        <begin position="116"/>
        <end position="126"/>
    </location>
</feature>
<name>A0A396GPU8_MEDTR</name>
<evidence type="ECO:0000313" key="2">
    <source>
        <dbReference type="EMBL" id="RHN43159.1"/>
    </source>
</evidence>
<protein>
    <submittedName>
        <fullName evidence="2">Uncharacterized protein</fullName>
    </submittedName>
</protein>
<gene>
    <name evidence="2" type="ORF">MtrunA17_Chr8g0384761</name>
</gene>
<proteinExistence type="predicted"/>
<dbReference type="EMBL" id="PSQE01000008">
    <property type="protein sequence ID" value="RHN43159.1"/>
    <property type="molecule type" value="Genomic_DNA"/>
</dbReference>
<feature type="region of interest" description="Disordered" evidence="1">
    <location>
        <begin position="90"/>
        <end position="128"/>
    </location>
</feature>
<dbReference type="Gramene" id="rna49693">
    <property type="protein sequence ID" value="RHN43159.1"/>
    <property type="gene ID" value="gene49693"/>
</dbReference>
<organism evidence="2 3">
    <name type="scientific">Medicago truncatula</name>
    <name type="common">Barrel medic</name>
    <name type="synonym">Medicago tribuloides</name>
    <dbReference type="NCBI Taxonomy" id="3880"/>
    <lineage>
        <taxon>Eukaryota</taxon>
        <taxon>Viridiplantae</taxon>
        <taxon>Streptophyta</taxon>
        <taxon>Embryophyta</taxon>
        <taxon>Tracheophyta</taxon>
        <taxon>Spermatophyta</taxon>
        <taxon>Magnoliopsida</taxon>
        <taxon>eudicotyledons</taxon>
        <taxon>Gunneridae</taxon>
        <taxon>Pentapetalae</taxon>
        <taxon>rosids</taxon>
        <taxon>fabids</taxon>
        <taxon>Fabales</taxon>
        <taxon>Fabaceae</taxon>
        <taxon>Papilionoideae</taxon>
        <taxon>50 kb inversion clade</taxon>
        <taxon>NPAAA clade</taxon>
        <taxon>Hologalegina</taxon>
        <taxon>IRL clade</taxon>
        <taxon>Trifolieae</taxon>
        <taxon>Medicago</taxon>
    </lineage>
</organism>
<evidence type="ECO:0000256" key="1">
    <source>
        <dbReference type="SAM" id="MobiDB-lite"/>
    </source>
</evidence>
<reference evidence="3" key="1">
    <citation type="journal article" date="2018" name="Nat. Plants">
        <title>Whole-genome landscape of Medicago truncatula symbiotic genes.</title>
        <authorList>
            <person name="Pecrix Y."/>
            <person name="Staton S.E."/>
            <person name="Sallet E."/>
            <person name="Lelandais-Briere C."/>
            <person name="Moreau S."/>
            <person name="Carrere S."/>
            <person name="Blein T."/>
            <person name="Jardinaud M.F."/>
            <person name="Latrasse D."/>
            <person name="Zouine M."/>
            <person name="Zahm M."/>
            <person name="Kreplak J."/>
            <person name="Mayjonade B."/>
            <person name="Satge C."/>
            <person name="Perez M."/>
            <person name="Cauet S."/>
            <person name="Marande W."/>
            <person name="Chantry-Darmon C."/>
            <person name="Lopez-Roques C."/>
            <person name="Bouchez O."/>
            <person name="Berard A."/>
            <person name="Debelle F."/>
            <person name="Munos S."/>
            <person name="Bendahmane A."/>
            <person name="Berges H."/>
            <person name="Niebel A."/>
            <person name="Buitink J."/>
            <person name="Frugier F."/>
            <person name="Benhamed M."/>
            <person name="Crespi M."/>
            <person name="Gouzy J."/>
            <person name="Gamas P."/>
        </authorList>
    </citation>
    <scope>NUCLEOTIDE SEQUENCE [LARGE SCALE GENOMIC DNA]</scope>
    <source>
        <strain evidence="3">cv. Jemalong A17</strain>
    </source>
</reference>
<dbReference type="AlphaFoldDB" id="A0A396GPU8"/>
<dbReference type="Proteomes" id="UP000265566">
    <property type="component" value="Chromosome 8"/>
</dbReference>
<evidence type="ECO:0000313" key="3">
    <source>
        <dbReference type="Proteomes" id="UP000265566"/>
    </source>
</evidence>
<feature type="compositionally biased region" description="Basic residues" evidence="1">
    <location>
        <begin position="61"/>
        <end position="76"/>
    </location>
</feature>
<feature type="compositionally biased region" description="Low complexity" evidence="1">
    <location>
        <begin position="90"/>
        <end position="115"/>
    </location>
</feature>
<sequence length="161" mass="17933">MYREKICFKLGEKVLFYFFEERVECSCMAGIRYKLGELFTTMTSPAAAKSKVPKNNDGGSRKGKSKKRNKNKWRRQHVHIYRRIYGSLSSNSSTVTTTLSSLSPSSPDNFSPSPTVSDSPSQSPTVPSHFFLASSKDSLISQPSTSPAYHEAIVILLTREG</sequence>
<accession>A0A396GPU8</accession>